<reference evidence="2 3" key="1">
    <citation type="submission" date="2021-06" db="EMBL/GenBank/DDBJ databases">
        <title>Caerostris darwini draft genome.</title>
        <authorList>
            <person name="Kono N."/>
            <person name="Arakawa K."/>
        </authorList>
    </citation>
    <scope>NUCLEOTIDE SEQUENCE [LARGE SCALE GENOMIC DNA]</scope>
</reference>
<keyword evidence="3" id="KW-1185">Reference proteome</keyword>
<evidence type="ECO:0000256" key="1">
    <source>
        <dbReference type="SAM" id="MobiDB-lite"/>
    </source>
</evidence>
<protein>
    <submittedName>
        <fullName evidence="2">Uncharacterized protein</fullName>
    </submittedName>
</protein>
<evidence type="ECO:0000313" key="2">
    <source>
        <dbReference type="EMBL" id="GIY31645.1"/>
    </source>
</evidence>
<evidence type="ECO:0000313" key="3">
    <source>
        <dbReference type="Proteomes" id="UP001054837"/>
    </source>
</evidence>
<feature type="compositionally biased region" description="Low complexity" evidence="1">
    <location>
        <begin position="71"/>
        <end position="82"/>
    </location>
</feature>
<proteinExistence type="predicted"/>
<feature type="compositionally biased region" description="Polar residues" evidence="1">
    <location>
        <begin position="46"/>
        <end position="67"/>
    </location>
</feature>
<comment type="caution">
    <text evidence="2">The sequence shown here is derived from an EMBL/GenBank/DDBJ whole genome shotgun (WGS) entry which is preliminary data.</text>
</comment>
<dbReference type="EMBL" id="BPLQ01007705">
    <property type="protein sequence ID" value="GIY31645.1"/>
    <property type="molecule type" value="Genomic_DNA"/>
</dbReference>
<sequence>MAPNHHLANRSIQRTVLQKPPPSPHSAPPPEYLISPSPIHSKENTHSQPKNKGNFPTQPLQLPSPQELNHHISSSALSSHFSCAGDGV</sequence>
<dbReference type="AlphaFoldDB" id="A0AAV4SD94"/>
<organism evidence="2 3">
    <name type="scientific">Caerostris darwini</name>
    <dbReference type="NCBI Taxonomy" id="1538125"/>
    <lineage>
        <taxon>Eukaryota</taxon>
        <taxon>Metazoa</taxon>
        <taxon>Ecdysozoa</taxon>
        <taxon>Arthropoda</taxon>
        <taxon>Chelicerata</taxon>
        <taxon>Arachnida</taxon>
        <taxon>Araneae</taxon>
        <taxon>Araneomorphae</taxon>
        <taxon>Entelegynae</taxon>
        <taxon>Araneoidea</taxon>
        <taxon>Araneidae</taxon>
        <taxon>Caerostris</taxon>
    </lineage>
</organism>
<feature type="region of interest" description="Disordered" evidence="1">
    <location>
        <begin position="1"/>
        <end position="88"/>
    </location>
</feature>
<feature type="compositionally biased region" description="Pro residues" evidence="1">
    <location>
        <begin position="19"/>
        <end position="31"/>
    </location>
</feature>
<accession>A0AAV4SD94</accession>
<dbReference type="Proteomes" id="UP001054837">
    <property type="component" value="Unassembled WGS sequence"/>
</dbReference>
<gene>
    <name evidence="2" type="ORF">CDAR_436641</name>
</gene>
<name>A0AAV4SD94_9ARAC</name>